<dbReference type="InterPro" id="IPR051782">
    <property type="entry name" value="ABC_Transporter_VariousFunc"/>
</dbReference>
<dbReference type="InterPro" id="IPR017871">
    <property type="entry name" value="ABC_transporter-like_CS"/>
</dbReference>
<feature type="domain" description="ABC transporter" evidence="4">
    <location>
        <begin position="7"/>
        <end position="238"/>
    </location>
</feature>
<name>E6UCG9_RUMA7</name>
<dbReference type="HOGENOM" id="CLU_000604_1_2_9"/>
<dbReference type="SUPFAM" id="SSF52540">
    <property type="entry name" value="P-loop containing nucleoside triphosphate hydrolases"/>
    <property type="match status" value="1"/>
</dbReference>
<organism evidence="5 6">
    <name type="scientific">Ruminococcus albus (strain ATCC 27210 / DSM 20455 / JCM 14654 / NCDO 2250 / 7)</name>
    <dbReference type="NCBI Taxonomy" id="697329"/>
    <lineage>
        <taxon>Bacteria</taxon>
        <taxon>Bacillati</taxon>
        <taxon>Bacillota</taxon>
        <taxon>Clostridia</taxon>
        <taxon>Eubacteriales</taxon>
        <taxon>Oscillospiraceae</taxon>
        <taxon>Ruminococcus</taxon>
    </lineage>
</organism>
<evidence type="ECO:0000256" key="1">
    <source>
        <dbReference type="ARBA" id="ARBA00022448"/>
    </source>
</evidence>
<dbReference type="PROSITE" id="PS50893">
    <property type="entry name" value="ABC_TRANSPORTER_2"/>
    <property type="match status" value="1"/>
</dbReference>
<accession>E6UCG9</accession>
<dbReference type="GO" id="GO:0005524">
    <property type="term" value="F:ATP binding"/>
    <property type="evidence" value="ECO:0007669"/>
    <property type="project" value="UniProtKB-KW"/>
</dbReference>
<dbReference type="STRING" id="697329.Rumal_1048"/>
<evidence type="ECO:0000313" key="5">
    <source>
        <dbReference type="EMBL" id="ADU21574.1"/>
    </source>
</evidence>
<dbReference type="InterPro" id="IPR003439">
    <property type="entry name" value="ABC_transporter-like_ATP-bd"/>
</dbReference>
<evidence type="ECO:0000256" key="3">
    <source>
        <dbReference type="ARBA" id="ARBA00022840"/>
    </source>
</evidence>
<dbReference type="CDD" id="cd03230">
    <property type="entry name" value="ABC_DR_subfamily_A"/>
    <property type="match status" value="1"/>
</dbReference>
<dbReference type="Proteomes" id="UP000006919">
    <property type="component" value="Chromosome"/>
</dbReference>
<gene>
    <name evidence="5" type="ordered locus">Rumal_1048</name>
</gene>
<dbReference type="PANTHER" id="PTHR42939">
    <property type="entry name" value="ABC TRANSPORTER ATP-BINDING PROTEIN ALBC-RELATED"/>
    <property type="match status" value="1"/>
</dbReference>
<proteinExistence type="predicted"/>
<dbReference type="KEGG" id="ral:Rumal_1048"/>
<evidence type="ECO:0000256" key="2">
    <source>
        <dbReference type="ARBA" id="ARBA00022741"/>
    </source>
</evidence>
<keyword evidence="3" id="KW-0067">ATP-binding</keyword>
<keyword evidence="2" id="KW-0547">Nucleotide-binding</keyword>
<dbReference type="PROSITE" id="PS00211">
    <property type="entry name" value="ABC_TRANSPORTER_1"/>
    <property type="match status" value="1"/>
</dbReference>
<dbReference type="Pfam" id="PF00005">
    <property type="entry name" value="ABC_tran"/>
    <property type="match status" value="1"/>
</dbReference>
<evidence type="ECO:0000259" key="4">
    <source>
        <dbReference type="PROSITE" id="PS50893"/>
    </source>
</evidence>
<dbReference type="eggNOG" id="COG1131">
    <property type="taxonomic scope" value="Bacteria"/>
</dbReference>
<reference evidence="5 6" key="1">
    <citation type="journal article" date="2011" name="J. Bacteriol.">
        <title>Complete genome of the cellulolytic ruminal bacterium Ruminococcus albus 7.</title>
        <authorList>
            <person name="Suen G."/>
            <person name="Stevenson D.M."/>
            <person name="Bruce D.C."/>
            <person name="Chertkov O."/>
            <person name="Copeland A."/>
            <person name="Cheng J.F."/>
            <person name="Detter C."/>
            <person name="Detter J.C."/>
            <person name="Goodwin L.A."/>
            <person name="Han C.S."/>
            <person name="Hauser L.J."/>
            <person name="Ivanova N.N."/>
            <person name="Kyrpides N.C."/>
            <person name="Land M.L."/>
            <person name="Lapidus A."/>
            <person name="Lucas S."/>
            <person name="Ovchinnikova G."/>
            <person name="Pitluck S."/>
            <person name="Tapia R."/>
            <person name="Woyke T."/>
            <person name="Boyum J."/>
            <person name="Mead D."/>
            <person name="Weimer P.J."/>
        </authorList>
    </citation>
    <scope>NUCLEOTIDE SEQUENCE [LARGE SCALE GENOMIC DNA]</scope>
    <source>
        <strain evidence="6">ATCC 27210 / DSM 20455 / JCM 14654 / NCDO 2250 / 7</strain>
    </source>
</reference>
<keyword evidence="1" id="KW-0813">Transport</keyword>
<dbReference type="Gene3D" id="3.40.50.300">
    <property type="entry name" value="P-loop containing nucleotide triphosphate hydrolases"/>
    <property type="match status" value="1"/>
</dbReference>
<dbReference type="InterPro" id="IPR027417">
    <property type="entry name" value="P-loop_NTPase"/>
</dbReference>
<dbReference type="InterPro" id="IPR003593">
    <property type="entry name" value="AAA+_ATPase"/>
</dbReference>
<dbReference type="EMBL" id="CP002403">
    <property type="protein sequence ID" value="ADU21574.1"/>
    <property type="molecule type" value="Genomic_DNA"/>
</dbReference>
<dbReference type="SMART" id="SM00382">
    <property type="entry name" value="AAA"/>
    <property type="match status" value="1"/>
</dbReference>
<evidence type="ECO:0000313" key="6">
    <source>
        <dbReference type="Proteomes" id="UP000006919"/>
    </source>
</evidence>
<dbReference type="GO" id="GO:0016887">
    <property type="term" value="F:ATP hydrolysis activity"/>
    <property type="evidence" value="ECO:0007669"/>
    <property type="project" value="InterPro"/>
</dbReference>
<dbReference type="PANTHER" id="PTHR42939:SF1">
    <property type="entry name" value="ABC TRANSPORTER ATP-BINDING PROTEIN ALBC-RELATED"/>
    <property type="match status" value="1"/>
</dbReference>
<dbReference type="AlphaFoldDB" id="E6UCG9"/>
<protein>
    <submittedName>
        <fullName evidence="5">ABC transporter related protein</fullName>
    </submittedName>
</protein>
<sequence length="241" mass="26542">MENKAILEIMNYTKIYGEGKKAADNVTLTVESGDIYGFIGHNGAGKSTTIRAVVGVLDFTEGDIFIDGHSVKTEPMECKKVTAYIPDNPDLYENLTGIQYLDFIADVFGISGTERAERIKDYADMFEITESLGDLISSYSHGMKQKLAIISALIHEPKLMVLDEPFVGLDPKATFTLKQIMHDICSRGTAIFFSTHVLDVAEKLCNKVAIIKQGKLIAQGTMEELTKGCSLEDVFLEVADE</sequence>